<dbReference type="Gene3D" id="2.30.30.30">
    <property type="match status" value="1"/>
</dbReference>
<keyword evidence="12" id="KW-1185">Reference proteome</keyword>
<comment type="subunit">
    <text evidence="7">Part of the 50S ribosomal subunit. Forms a bridge to the 30S subunit in the 70S ribosome.</text>
</comment>
<dbReference type="AlphaFoldDB" id="A0A1G8BGC6"/>
<keyword evidence="3 7" id="KW-0694">RNA-binding</keyword>
<evidence type="ECO:0000256" key="2">
    <source>
        <dbReference type="ARBA" id="ARBA00022730"/>
    </source>
</evidence>
<dbReference type="InterPro" id="IPR014726">
    <property type="entry name" value="Ribosomal_uL2_dom3"/>
</dbReference>
<dbReference type="FunFam" id="2.30.30.30:FF:000001">
    <property type="entry name" value="50S ribosomal protein L2"/>
    <property type="match status" value="1"/>
</dbReference>
<dbReference type="GO" id="GO:0016740">
    <property type="term" value="F:transferase activity"/>
    <property type="evidence" value="ECO:0007669"/>
    <property type="project" value="InterPro"/>
</dbReference>
<sequence length="278" mass="30455">MALKTHNPITPGMRQLVLVSRKELHSGGPVKHLTEGLTKKGGRNNTGRITTFNRGGGHKRRYRLVDFKRTKWDVPGTVERLEYDPNRTAFLALIRYEDGELAYILAPQRLAPGDTVVAGERADIKPGNAMPLKNMPVGTIIHNVEMKQGKGGQIARSAGCYAQLVGKDAGYAQIRLNSGELRLVRGECMATCGAVSNPDNQNIKLGKAGRSRWLGRKPSVRGVAMNPIDHPHGGGEGRTSGGRHPVTPWGKPTKGKRTRNNKATDKLIMRSRHKAKKK</sequence>
<dbReference type="Pfam" id="PF03947">
    <property type="entry name" value="Ribosomal_L2_C"/>
    <property type="match status" value="1"/>
</dbReference>
<dbReference type="InterPro" id="IPR022671">
    <property type="entry name" value="Ribosomal_uL2_CS"/>
</dbReference>
<dbReference type="PANTHER" id="PTHR13691:SF5">
    <property type="entry name" value="LARGE RIBOSOMAL SUBUNIT PROTEIN UL2M"/>
    <property type="match status" value="1"/>
</dbReference>
<feature type="domain" description="Large ribosomal subunit protein uL2 C-terminal" evidence="9">
    <location>
        <begin position="124"/>
        <end position="252"/>
    </location>
</feature>
<keyword evidence="2 7" id="KW-0699">rRNA-binding</keyword>
<keyword evidence="5 7" id="KW-0687">Ribonucleoprotein</keyword>
<dbReference type="RefSeq" id="WP_092619242.1">
    <property type="nucleotide sequence ID" value="NZ_FNCV01000006.1"/>
</dbReference>
<dbReference type="OrthoDB" id="9778722at2"/>
<dbReference type="GO" id="GO:0003735">
    <property type="term" value="F:structural constituent of ribosome"/>
    <property type="evidence" value="ECO:0007669"/>
    <property type="project" value="InterPro"/>
</dbReference>
<dbReference type="GO" id="GO:0015934">
    <property type="term" value="C:large ribosomal subunit"/>
    <property type="evidence" value="ECO:0007669"/>
    <property type="project" value="InterPro"/>
</dbReference>
<evidence type="ECO:0000256" key="6">
    <source>
        <dbReference type="ARBA" id="ARBA00035242"/>
    </source>
</evidence>
<evidence type="ECO:0000313" key="12">
    <source>
        <dbReference type="Proteomes" id="UP000217076"/>
    </source>
</evidence>
<keyword evidence="4 7" id="KW-0689">Ribosomal protein</keyword>
<dbReference type="InterPro" id="IPR005880">
    <property type="entry name" value="Ribosomal_uL2_bac/org-type"/>
</dbReference>
<evidence type="ECO:0000256" key="4">
    <source>
        <dbReference type="ARBA" id="ARBA00022980"/>
    </source>
</evidence>
<evidence type="ECO:0000256" key="1">
    <source>
        <dbReference type="ARBA" id="ARBA00005636"/>
    </source>
</evidence>
<dbReference type="SMART" id="SM01383">
    <property type="entry name" value="Ribosomal_L2"/>
    <property type="match status" value="1"/>
</dbReference>
<dbReference type="PIRSF" id="PIRSF002158">
    <property type="entry name" value="Ribosomal_L2"/>
    <property type="match status" value="1"/>
</dbReference>
<comment type="similarity">
    <text evidence="1 7">Belongs to the universal ribosomal protein uL2 family.</text>
</comment>
<dbReference type="Pfam" id="PF00181">
    <property type="entry name" value="Ribosomal_L2_N"/>
    <property type="match status" value="1"/>
</dbReference>
<proteinExistence type="inferred from homology"/>
<dbReference type="EMBL" id="FNCV01000006">
    <property type="protein sequence ID" value="SDH32218.1"/>
    <property type="molecule type" value="Genomic_DNA"/>
</dbReference>
<evidence type="ECO:0000313" key="11">
    <source>
        <dbReference type="EMBL" id="SDH32218.1"/>
    </source>
</evidence>
<dbReference type="PANTHER" id="PTHR13691">
    <property type="entry name" value="RIBOSOMAL PROTEIN L2"/>
    <property type="match status" value="1"/>
</dbReference>
<feature type="domain" description="Large ribosomal subunit protein uL2 RNA-binding" evidence="10">
    <location>
        <begin position="42"/>
        <end position="118"/>
    </location>
</feature>
<evidence type="ECO:0000256" key="7">
    <source>
        <dbReference type="HAMAP-Rule" id="MF_01320"/>
    </source>
</evidence>
<protein>
    <recommendedName>
        <fullName evidence="6 7">Large ribosomal subunit protein uL2</fullName>
    </recommendedName>
</protein>
<dbReference type="InterPro" id="IPR008991">
    <property type="entry name" value="Translation_prot_SH3-like_sf"/>
</dbReference>
<dbReference type="GO" id="GO:0019843">
    <property type="term" value="F:rRNA binding"/>
    <property type="evidence" value="ECO:0007669"/>
    <property type="project" value="UniProtKB-UniRule"/>
</dbReference>
<dbReference type="GO" id="GO:0002181">
    <property type="term" value="P:cytoplasmic translation"/>
    <property type="evidence" value="ECO:0007669"/>
    <property type="project" value="TreeGrafter"/>
</dbReference>
<evidence type="ECO:0000259" key="9">
    <source>
        <dbReference type="SMART" id="SM01382"/>
    </source>
</evidence>
<gene>
    <name evidence="7" type="primary">rplB</name>
    <name evidence="11" type="ORF">SAMN05421742_10630</name>
</gene>
<evidence type="ECO:0000256" key="8">
    <source>
        <dbReference type="SAM" id="MobiDB-lite"/>
    </source>
</evidence>
<comment type="function">
    <text evidence="7">One of the primary rRNA binding proteins. Required for association of the 30S and 50S subunits to form the 70S ribosome, for tRNA binding and peptide bond formation. It has been suggested to have peptidyltransferase activity; this is somewhat controversial. Makes several contacts with the 16S rRNA in the 70S ribosome.</text>
</comment>
<dbReference type="SUPFAM" id="SSF50104">
    <property type="entry name" value="Translation proteins SH3-like domain"/>
    <property type="match status" value="1"/>
</dbReference>
<organism evidence="11 12">
    <name type="scientific">Roseospirillum parvum</name>
    <dbReference type="NCBI Taxonomy" id="83401"/>
    <lineage>
        <taxon>Bacteria</taxon>
        <taxon>Pseudomonadati</taxon>
        <taxon>Pseudomonadota</taxon>
        <taxon>Alphaproteobacteria</taxon>
        <taxon>Rhodospirillales</taxon>
        <taxon>Rhodospirillaceae</taxon>
        <taxon>Roseospirillum</taxon>
    </lineage>
</organism>
<evidence type="ECO:0000256" key="3">
    <source>
        <dbReference type="ARBA" id="ARBA00022884"/>
    </source>
</evidence>
<dbReference type="InterPro" id="IPR014722">
    <property type="entry name" value="Rib_uL2_dom2"/>
</dbReference>
<dbReference type="InterPro" id="IPR022669">
    <property type="entry name" value="Ribosomal_uL2_C"/>
</dbReference>
<dbReference type="InterPro" id="IPR002171">
    <property type="entry name" value="Ribosomal_uL2"/>
</dbReference>
<dbReference type="PROSITE" id="PS00467">
    <property type="entry name" value="RIBOSOMAL_L2"/>
    <property type="match status" value="1"/>
</dbReference>
<dbReference type="STRING" id="83401.SAMN05421742_10630"/>
<reference evidence="12" key="1">
    <citation type="submission" date="2016-10" db="EMBL/GenBank/DDBJ databases">
        <authorList>
            <person name="Varghese N."/>
            <person name="Submissions S."/>
        </authorList>
    </citation>
    <scope>NUCLEOTIDE SEQUENCE [LARGE SCALE GENOMIC DNA]</scope>
    <source>
        <strain evidence="12">930I</strain>
    </source>
</reference>
<dbReference type="Proteomes" id="UP000217076">
    <property type="component" value="Unassembled WGS sequence"/>
</dbReference>
<dbReference type="FunFam" id="4.10.950.10:FF:000001">
    <property type="entry name" value="50S ribosomal protein L2"/>
    <property type="match status" value="1"/>
</dbReference>
<dbReference type="Gene3D" id="2.40.50.140">
    <property type="entry name" value="Nucleic acid-binding proteins"/>
    <property type="match status" value="1"/>
</dbReference>
<dbReference type="HAMAP" id="MF_01320_B">
    <property type="entry name" value="Ribosomal_uL2_B"/>
    <property type="match status" value="1"/>
</dbReference>
<evidence type="ECO:0000259" key="10">
    <source>
        <dbReference type="SMART" id="SM01383"/>
    </source>
</evidence>
<accession>A0A1G8BGC6</accession>
<evidence type="ECO:0000256" key="5">
    <source>
        <dbReference type="ARBA" id="ARBA00023274"/>
    </source>
</evidence>
<name>A0A1G8BGC6_9PROT</name>
<dbReference type="SMART" id="SM01382">
    <property type="entry name" value="Ribosomal_L2_C"/>
    <property type="match status" value="1"/>
</dbReference>
<dbReference type="Gene3D" id="4.10.950.10">
    <property type="entry name" value="Ribosomal protein L2, domain 3"/>
    <property type="match status" value="1"/>
</dbReference>
<dbReference type="NCBIfam" id="TIGR01171">
    <property type="entry name" value="rplB_bact"/>
    <property type="match status" value="1"/>
</dbReference>
<dbReference type="InterPro" id="IPR012340">
    <property type="entry name" value="NA-bd_OB-fold"/>
</dbReference>
<dbReference type="InterPro" id="IPR022666">
    <property type="entry name" value="Ribosomal_uL2_RNA-bd_dom"/>
</dbReference>
<feature type="region of interest" description="Disordered" evidence="8">
    <location>
        <begin position="223"/>
        <end position="264"/>
    </location>
</feature>
<dbReference type="SUPFAM" id="SSF50249">
    <property type="entry name" value="Nucleic acid-binding proteins"/>
    <property type="match status" value="1"/>
</dbReference>